<feature type="transmembrane region" description="Helical" evidence="1">
    <location>
        <begin position="138"/>
        <end position="162"/>
    </location>
</feature>
<organism evidence="2 3">
    <name type="scientific">Hyphococcus flavus</name>
    <dbReference type="NCBI Taxonomy" id="1866326"/>
    <lineage>
        <taxon>Bacteria</taxon>
        <taxon>Pseudomonadati</taxon>
        <taxon>Pseudomonadota</taxon>
        <taxon>Alphaproteobacteria</taxon>
        <taxon>Parvularculales</taxon>
        <taxon>Parvularculaceae</taxon>
        <taxon>Hyphococcus</taxon>
    </lineage>
</organism>
<feature type="transmembrane region" description="Helical" evidence="1">
    <location>
        <begin position="64"/>
        <end position="85"/>
    </location>
</feature>
<protein>
    <recommendedName>
        <fullName evidence="4">DUF2975 domain-containing protein</fullName>
    </recommendedName>
</protein>
<evidence type="ECO:0000313" key="2">
    <source>
        <dbReference type="EMBL" id="WDI33115.1"/>
    </source>
</evidence>
<keyword evidence="1" id="KW-1133">Transmembrane helix</keyword>
<keyword evidence="1" id="KW-0812">Transmembrane</keyword>
<gene>
    <name evidence="2" type="ORF">PUV54_07885</name>
</gene>
<dbReference type="Proteomes" id="UP001214043">
    <property type="component" value="Chromosome"/>
</dbReference>
<proteinExistence type="predicted"/>
<reference evidence="2" key="1">
    <citation type="submission" date="2023-02" db="EMBL/GenBank/DDBJ databases">
        <title>Genome sequence of Hyphococcus flavus.</title>
        <authorList>
            <person name="Rong J.-C."/>
            <person name="Zhao Q."/>
            <person name="Yi M."/>
            <person name="Wu J.-Y."/>
        </authorList>
    </citation>
    <scope>NUCLEOTIDE SEQUENCE</scope>
    <source>
        <strain evidence="2">MCCC 1K03223</strain>
    </source>
</reference>
<accession>A0AAF0CCC0</accession>
<evidence type="ECO:0000256" key="1">
    <source>
        <dbReference type="SAM" id="Phobius"/>
    </source>
</evidence>
<keyword evidence="3" id="KW-1185">Reference proteome</keyword>
<dbReference type="KEGG" id="hfl:PUV54_07885"/>
<feature type="transmembrane region" description="Helical" evidence="1">
    <location>
        <begin position="12"/>
        <end position="36"/>
    </location>
</feature>
<evidence type="ECO:0008006" key="4">
    <source>
        <dbReference type="Google" id="ProtNLM"/>
    </source>
</evidence>
<keyword evidence="1" id="KW-0472">Membrane</keyword>
<feature type="transmembrane region" description="Helical" evidence="1">
    <location>
        <begin position="105"/>
        <end position="126"/>
    </location>
</feature>
<name>A0AAF0CCC0_9PROT</name>
<dbReference type="EMBL" id="CP118166">
    <property type="protein sequence ID" value="WDI33115.1"/>
    <property type="molecule type" value="Genomic_DNA"/>
</dbReference>
<sequence>MGRSKQWLRLTSIGFLIVIPFLAFLAVAGIAAYWGFGVDRWGNDFVGENFIVIAEHPPVPERRLFGLAAILAPLTFLLLGFWRLFQLFLTFHDGRLVASGTINHLKAFSVFSSLAVLTSFMFSGVMRWAMGVFDNAPLWTHLGFSTTHAAVLFTSAIVYAATHIIEEGYAYKQETKEYL</sequence>
<dbReference type="RefSeq" id="WP_274495078.1">
    <property type="nucleotide sequence ID" value="NZ_CP118166.1"/>
</dbReference>
<evidence type="ECO:0000313" key="3">
    <source>
        <dbReference type="Proteomes" id="UP001214043"/>
    </source>
</evidence>
<dbReference type="AlphaFoldDB" id="A0AAF0CCC0"/>